<dbReference type="Proteomes" id="UP000607559">
    <property type="component" value="Unassembled WGS sequence"/>
</dbReference>
<keyword evidence="4" id="KW-1185">Reference proteome</keyword>
<dbReference type="InterPro" id="IPR008969">
    <property type="entry name" value="CarboxyPept-like_regulatory"/>
</dbReference>
<evidence type="ECO:0000313" key="3">
    <source>
        <dbReference type="EMBL" id="GGA83807.1"/>
    </source>
</evidence>
<dbReference type="SUPFAM" id="SSF49464">
    <property type="entry name" value="Carboxypeptidase regulatory domain-like"/>
    <property type="match status" value="1"/>
</dbReference>
<proteinExistence type="predicted"/>
<dbReference type="Pfam" id="PF14905">
    <property type="entry name" value="OMP_b-brl_3"/>
    <property type="match status" value="1"/>
</dbReference>
<dbReference type="InterPro" id="IPR041700">
    <property type="entry name" value="OMP_b-brl_3"/>
</dbReference>
<feature type="domain" description="Outer membrane protein beta-barrel" evidence="2">
    <location>
        <begin position="464"/>
        <end position="774"/>
    </location>
</feature>
<accession>A0A8J2XQR1</accession>
<organism evidence="3 4">
    <name type="scientific">Puia dinghuensis</name>
    <dbReference type="NCBI Taxonomy" id="1792502"/>
    <lineage>
        <taxon>Bacteria</taxon>
        <taxon>Pseudomonadati</taxon>
        <taxon>Bacteroidota</taxon>
        <taxon>Chitinophagia</taxon>
        <taxon>Chitinophagales</taxon>
        <taxon>Chitinophagaceae</taxon>
        <taxon>Puia</taxon>
    </lineage>
</organism>
<name>A0A8J2XQR1_9BACT</name>
<evidence type="ECO:0000259" key="2">
    <source>
        <dbReference type="Pfam" id="PF14905"/>
    </source>
</evidence>
<evidence type="ECO:0000256" key="1">
    <source>
        <dbReference type="SAM" id="SignalP"/>
    </source>
</evidence>
<reference evidence="3" key="2">
    <citation type="submission" date="2020-09" db="EMBL/GenBank/DDBJ databases">
        <authorList>
            <person name="Sun Q."/>
            <person name="Zhou Y."/>
        </authorList>
    </citation>
    <scope>NUCLEOTIDE SEQUENCE</scope>
    <source>
        <strain evidence="3">CGMCC 1.15448</strain>
    </source>
</reference>
<reference evidence="3" key="1">
    <citation type="journal article" date="2014" name="Int. J. Syst. Evol. Microbiol.">
        <title>Complete genome sequence of Corynebacterium casei LMG S-19264T (=DSM 44701T), isolated from a smear-ripened cheese.</title>
        <authorList>
            <consortium name="US DOE Joint Genome Institute (JGI-PGF)"/>
            <person name="Walter F."/>
            <person name="Albersmeier A."/>
            <person name="Kalinowski J."/>
            <person name="Ruckert C."/>
        </authorList>
    </citation>
    <scope>NUCLEOTIDE SEQUENCE</scope>
    <source>
        <strain evidence="3">CGMCC 1.15448</strain>
    </source>
</reference>
<gene>
    <name evidence="3" type="ORF">GCM10011511_03670</name>
</gene>
<feature type="chain" id="PRO_5035200732" evidence="1">
    <location>
        <begin position="21"/>
        <end position="932"/>
    </location>
</feature>
<protein>
    <submittedName>
        <fullName evidence="3">Collagen-binding protein</fullName>
    </submittedName>
</protein>
<evidence type="ECO:0000313" key="4">
    <source>
        <dbReference type="Proteomes" id="UP000607559"/>
    </source>
</evidence>
<keyword evidence="3" id="KW-0176">Collagen</keyword>
<dbReference type="EMBL" id="BMJC01000001">
    <property type="protein sequence ID" value="GGA83807.1"/>
    <property type="molecule type" value="Genomic_DNA"/>
</dbReference>
<sequence>MPRLTLLLCVLLFLFGTATAQSSHVSGSIADTLEKKTLGNGSVLLLRPADSILVRYTRTNATGGFQLTVPPGHYLLLVTYPSYADYVDTLDIKDTGAYVLPPIGMVLKSKLLETVVVSGSKGAVRIKGDTTEFNADSFRTQPGASVEDLLKKLPGIQVDKNGKITAQGETVKKVLVDGEEFFGDDPTLVTQNLRADMVDKVQLYDKKSDQATFTGIDDGQREKTINLKLKNDKKLGYFGRATADIGTDGYYDEQLMANYFKKKTKISAFGIISNTGKTGLNWNERDNYGQSFAGNIEVDNNTGTISFDGTGNNQDELDTWSGRYEGQGYPSVKTGGLHFNNKWDDDKFSLNGNYKYMQLNVTGNSTTNTETILPDTLFYNNQRQTFNNQIIRNTLDGTYEIKFDSTSSLKILANGGTDHKTTFNQYHSEYLAIDSSLVNQNDRTTTTSGDKRQVNSYLIWRKKLGRMGRTVSIAVRENYTDDKSTGYLNSATKYYQGGVISSDSLIDQLKDYHTTSTLIDSKATYTQPLSKYSFLVGNYGVVVNDSRSNRDSYDKASGGKYNLLDSLYSNDYQYNVFTQRGGLAYTYIKKKWRFSAGSDLGYTRFNQHDRIADTSAHRDFINWYPTAGLGYNFTNQRRINFNYNGYTIQPTVTQIQPILTNEDPLNIFIGNPALKPKFGNRFNLRFNDYKVLTDRGIWINLNYVFTLNDISNSVNVSSGGKKVTEYVNVNGNYTAAVNLGYSLKWSKPDIRFWFYGNGNQSSNVSIVNGLSNKTLSKIGTLGAWINKSKEKKFDIGTGFSATYTTSRSSINSGVSTDYWTYQIQPEGNLFLPLKFQLHADADINLRQKTPVFTTNNNVVLLNGWFGKKFLKNDALLIKVSVNDILNQNIGFSRTVNSNFISQNTYGTIKRYGMLTVVWNFTKPGTPAPQQRD</sequence>
<feature type="signal peptide" evidence="1">
    <location>
        <begin position="1"/>
        <end position="20"/>
    </location>
</feature>
<dbReference type="AlphaFoldDB" id="A0A8J2XQR1"/>
<keyword evidence="1" id="KW-0732">Signal</keyword>
<comment type="caution">
    <text evidence="3">The sequence shown here is derived from an EMBL/GenBank/DDBJ whole genome shotgun (WGS) entry which is preliminary data.</text>
</comment>
<dbReference type="RefSeq" id="WP_188927933.1">
    <property type="nucleotide sequence ID" value="NZ_BMJC01000001.1"/>
</dbReference>
<dbReference type="SUPFAM" id="SSF56935">
    <property type="entry name" value="Porins"/>
    <property type="match status" value="1"/>
</dbReference>